<evidence type="ECO:0000313" key="1">
    <source>
        <dbReference type="EMBL" id="CDZ54677.1"/>
    </source>
</evidence>
<gene>
    <name evidence="1" type="ORF">NGAL_HAMBI1189_56370</name>
</gene>
<name>A0A0T7H5G6_NEOGA</name>
<proteinExistence type="predicted"/>
<organism evidence="1 2">
    <name type="scientific">Neorhizobium galegae bv. officinalis</name>
    <dbReference type="NCBI Taxonomy" id="323656"/>
    <lineage>
        <taxon>Bacteria</taxon>
        <taxon>Pseudomonadati</taxon>
        <taxon>Pseudomonadota</taxon>
        <taxon>Alphaproteobacteria</taxon>
        <taxon>Hyphomicrobiales</taxon>
        <taxon>Rhizobiaceae</taxon>
        <taxon>Rhizobium/Agrobacterium group</taxon>
        <taxon>Neorhizobium</taxon>
    </lineage>
</organism>
<evidence type="ECO:0000313" key="2">
    <source>
        <dbReference type="Proteomes" id="UP000039660"/>
    </source>
</evidence>
<reference evidence="1 2" key="1">
    <citation type="submission" date="2014-08" db="EMBL/GenBank/DDBJ databases">
        <authorList>
            <person name="Chen Y.-H."/>
        </authorList>
    </citation>
    <scope>NUCLEOTIDE SEQUENCE [LARGE SCALE GENOMIC DNA]</scope>
</reference>
<protein>
    <submittedName>
        <fullName evidence="1">Uncharacterized protein</fullName>
    </submittedName>
</protein>
<sequence>MSYLNSGEPFQLSAIDGLLISNDGMTFVMSDAGRGLSAHS</sequence>
<accession>A0A0T7H5G6</accession>
<dbReference type="EMBL" id="CCRK01000024">
    <property type="protein sequence ID" value="CDZ54677.1"/>
    <property type="molecule type" value="Genomic_DNA"/>
</dbReference>
<dbReference type="Proteomes" id="UP000039660">
    <property type="component" value="Unassembled WGS sequence"/>
</dbReference>
<dbReference type="AlphaFoldDB" id="A0A0T7H5G6"/>